<evidence type="ECO:0000313" key="2">
    <source>
        <dbReference type="Proteomes" id="UP000501690"/>
    </source>
</evidence>
<dbReference type="EMBL" id="CP039347">
    <property type="protein sequence ID" value="QCD87652.1"/>
    <property type="molecule type" value="Genomic_DNA"/>
</dbReference>
<proteinExistence type="predicted"/>
<accession>A0A4D6LG86</accession>
<name>A0A4D6LG86_VIGUN</name>
<sequence length="49" mass="5777">MRYKYFNPCRYRNSQKSLMQKSSAKILWWGKSRGGNGTVMSLQVCPYLI</sequence>
<protein>
    <submittedName>
        <fullName evidence="1">Uncharacterized protein</fullName>
    </submittedName>
</protein>
<gene>
    <name evidence="1" type="ORF">DEO72_LG3g2191</name>
</gene>
<organism evidence="1 2">
    <name type="scientific">Vigna unguiculata</name>
    <name type="common">Cowpea</name>
    <dbReference type="NCBI Taxonomy" id="3917"/>
    <lineage>
        <taxon>Eukaryota</taxon>
        <taxon>Viridiplantae</taxon>
        <taxon>Streptophyta</taxon>
        <taxon>Embryophyta</taxon>
        <taxon>Tracheophyta</taxon>
        <taxon>Spermatophyta</taxon>
        <taxon>Magnoliopsida</taxon>
        <taxon>eudicotyledons</taxon>
        <taxon>Gunneridae</taxon>
        <taxon>Pentapetalae</taxon>
        <taxon>rosids</taxon>
        <taxon>fabids</taxon>
        <taxon>Fabales</taxon>
        <taxon>Fabaceae</taxon>
        <taxon>Papilionoideae</taxon>
        <taxon>50 kb inversion clade</taxon>
        <taxon>NPAAA clade</taxon>
        <taxon>indigoferoid/millettioid clade</taxon>
        <taxon>Phaseoleae</taxon>
        <taxon>Vigna</taxon>
    </lineage>
</organism>
<dbReference type="AlphaFoldDB" id="A0A4D6LG86"/>
<reference evidence="1 2" key="1">
    <citation type="submission" date="2019-04" db="EMBL/GenBank/DDBJ databases">
        <title>An improved genome assembly and genetic linkage map for asparagus bean, Vigna unguiculata ssp. sesquipedialis.</title>
        <authorList>
            <person name="Xia Q."/>
            <person name="Zhang R."/>
            <person name="Dong Y."/>
        </authorList>
    </citation>
    <scope>NUCLEOTIDE SEQUENCE [LARGE SCALE GENOMIC DNA]</scope>
    <source>
        <tissue evidence="1">Leaf</tissue>
    </source>
</reference>
<keyword evidence="2" id="KW-1185">Reference proteome</keyword>
<dbReference type="Proteomes" id="UP000501690">
    <property type="component" value="Linkage Group LG3"/>
</dbReference>
<evidence type="ECO:0000313" key="1">
    <source>
        <dbReference type="EMBL" id="QCD87652.1"/>
    </source>
</evidence>